<proteinExistence type="predicted"/>
<protein>
    <submittedName>
        <fullName evidence="3">Heterokaryon incompatibility protein-domain-containing protein</fullName>
    </submittedName>
</protein>
<name>A0AAJ0MKM2_9PEZI</name>
<dbReference type="AlphaFoldDB" id="A0AAJ0MKM2"/>
<dbReference type="Pfam" id="PF06985">
    <property type="entry name" value="HET"/>
    <property type="match status" value="1"/>
</dbReference>
<evidence type="ECO:0000313" key="3">
    <source>
        <dbReference type="EMBL" id="KAK3363964.1"/>
    </source>
</evidence>
<keyword evidence="4" id="KW-1185">Reference proteome</keyword>
<dbReference type="PANTHER" id="PTHR33112">
    <property type="entry name" value="DOMAIN PROTEIN, PUTATIVE-RELATED"/>
    <property type="match status" value="1"/>
</dbReference>
<reference evidence="3" key="1">
    <citation type="journal article" date="2023" name="Mol. Phylogenet. Evol.">
        <title>Genome-scale phylogeny and comparative genomics of the fungal order Sordariales.</title>
        <authorList>
            <person name="Hensen N."/>
            <person name="Bonometti L."/>
            <person name="Westerberg I."/>
            <person name="Brannstrom I.O."/>
            <person name="Guillou S."/>
            <person name="Cros-Aarteil S."/>
            <person name="Calhoun S."/>
            <person name="Haridas S."/>
            <person name="Kuo A."/>
            <person name="Mondo S."/>
            <person name="Pangilinan J."/>
            <person name="Riley R."/>
            <person name="LaButti K."/>
            <person name="Andreopoulos B."/>
            <person name="Lipzen A."/>
            <person name="Chen C."/>
            <person name="Yan M."/>
            <person name="Daum C."/>
            <person name="Ng V."/>
            <person name="Clum A."/>
            <person name="Steindorff A."/>
            <person name="Ohm R.A."/>
            <person name="Martin F."/>
            <person name="Silar P."/>
            <person name="Natvig D.O."/>
            <person name="Lalanne C."/>
            <person name="Gautier V."/>
            <person name="Ament-Velasquez S.L."/>
            <person name="Kruys A."/>
            <person name="Hutchinson M.I."/>
            <person name="Powell A.J."/>
            <person name="Barry K."/>
            <person name="Miller A.N."/>
            <person name="Grigoriev I.V."/>
            <person name="Debuchy R."/>
            <person name="Gladieux P."/>
            <person name="Hiltunen Thoren M."/>
            <person name="Johannesson H."/>
        </authorList>
    </citation>
    <scope>NUCLEOTIDE SEQUENCE</scope>
    <source>
        <strain evidence="3">CBS 955.72</strain>
    </source>
</reference>
<evidence type="ECO:0000313" key="4">
    <source>
        <dbReference type="Proteomes" id="UP001275084"/>
    </source>
</evidence>
<reference evidence="3" key="2">
    <citation type="submission" date="2023-06" db="EMBL/GenBank/DDBJ databases">
        <authorList>
            <consortium name="Lawrence Berkeley National Laboratory"/>
            <person name="Haridas S."/>
            <person name="Hensen N."/>
            <person name="Bonometti L."/>
            <person name="Westerberg I."/>
            <person name="Brannstrom I.O."/>
            <person name="Guillou S."/>
            <person name="Cros-Aarteil S."/>
            <person name="Calhoun S."/>
            <person name="Kuo A."/>
            <person name="Mondo S."/>
            <person name="Pangilinan J."/>
            <person name="Riley R."/>
            <person name="Labutti K."/>
            <person name="Andreopoulos B."/>
            <person name="Lipzen A."/>
            <person name="Chen C."/>
            <person name="Yanf M."/>
            <person name="Daum C."/>
            <person name="Ng V."/>
            <person name="Clum A."/>
            <person name="Steindorff A."/>
            <person name="Ohm R."/>
            <person name="Martin F."/>
            <person name="Silar P."/>
            <person name="Natvig D."/>
            <person name="Lalanne C."/>
            <person name="Gautier V."/>
            <person name="Ament-Velasquez S.L."/>
            <person name="Kruys A."/>
            <person name="Hutchinson M.I."/>
            <person name="Powell A.J."/>
            <person name="Barry K."/>
            <person name="Miller A.N."/>
            <person name="Grigoriev I.V."/>
            <person name="Debuchy R."/>
            <person name="Gladieux P."/>
            <person name="Thoren M.H."/>
            <person name="Johannesson H."/>
        </authorList>
    </citation>
    <scope>NUCLEOTIDE SEQUENCE</scope>
    <source>
        <strain evidence="3">CBS 955.72</strain>
    </source>
</reference>
<evidence type="ECO:0000259" key="2">
    <source>
        <dbReference type="Pfam" id="PF06985"/>
    </source>
</evidence>
<feature type="domain" description="Heterokaryon incompatibility" evidence="2">
    <location>
        <begin position="239"/>
        <end position="386"/>
    </location>
</feature>
<dbReference type="PANTHER" id="PTHR33112:SF12">
    <property type="entry name" value="HETEROKARYON INCOMPATIBILITY DOMAIN-CONTAINING PROTEIN"/>
    <property type="match status" value="1"/>
</dbReference>
<feature type="region of interest" description="Disordered" evidence="1">
    <location>
        <begin position="1"/>
        <end position="22"/>
    </location>
</feature>
<organism evidence="3 4">
    <name type="scientific">Lasiosphaeria hispida</name>
    <dbReference type="NCBI Taxonomy" id="260671"/>
    <lineage>
        <taxon>Eukaryota</taxon>
        <taxon>Fungi</taxon>
        <taxon>Dikarya</taxon>
        <taxon>Ascomycota</taxon>
        <taxon>Pezizomycotina</taxon>
        <taxon>Sordariomycetes</taxon>
        <taxon>Sordariomycetidae</taxon>
        <taxon>Sordariales</taxon>
        <taxon>Lasiosphaeriaceae</taxon>
        <taxon>Lasiosphaeria</taxon>
    </lineage>
</organism>
<dbReference type="Proteomes" id="UP001275084">
    <property type="component" value="Unassembled WGS sequence"/>
</dbReference>
<gene>
    <name evidence="3" type="ORF">B0T25DRAFT_562940</name>
</gene>
<sequence length="517" mass="58488">MESPWHSSRKGGTRSDGPPIFVIDGKKEADPNIDPEPCEVPGCKTCSEVFRNVPFIRNAKDALLRSSLETCETCNSCFELGNYERLAFGLAIYHMALKYGLDIGTSKPPEVRCALCSFLLILRSSRGVHSVPDWPPAGITVEDLLIMDLPTPSEMWNIILYSSEPCHDQFNHATLPGRLVPRDQIDMSLVRGWLRKCETEHGAACNEPYLGQDLLASGQLTLIDVLNDCLTHSIPHMRYLTLSYVWGQAIQLRLLTSNASRLFTPGGLSRESISMLKTIRDALEAVRKMGERYIWIDALCIIQDSPEDLQRQLPRMGSIYGESLATLIAVEGTNAHEDLPGVRPFTRKPTIYHQWPDLGIDIAHRRTFRSTIERSRYETRGWTFQERLLAKRCIFFSASEVSFQCREQLWFESLWEDADSHSSTNLPDLVNVMTHWSLLPATDVDIRALFNNYYIDLVQGYTKKTLGNPQDILNAFAGIEEHITKTAETTFLCGLCSPLTESLLWYQPTVRASSHTR</sequence>
<dbReference type="InterPro" id="IPR010730">
    <property type="entry name" value="HET"/>
</dbReference>
<dbReference type="EMBL" id="JAUIQD010000001">
    <property type="protein sequence ID" value="KAK3363964.1"/>
    <property type="molecule type" value="Genomic_DNA"/>
</dbReference>
<evidence type="ECO:0000256" key="1">
    <source>
        <dbReference type="SAM" id="MobiDB-lite"/>
    </source>
</evidence>
<comment type="caution">
    <text evidence="3">The sequence shown here is derived from an EMBL/GenBank/DDBJ whole genome shotgun (WGS) entry which is preliminary data.</text>
</comment>
<accession>A0AAJ0MKM2</accession>